<proteinExistence type="predicted"/>
<dbReference type="GO" id="GO:0004519">
    <property type="term" value="F:endonuclease activity"/>
    <property type="evidence" value="ECO:0007669"/>
    <property type="project" value="UniProtKB-KW"/>
</dbReference>
<dbReference type="Proteomes" id="UP000447081">
    <property type="component" value="Unassembled WGS sequence"/>
</dbReference>
<protein>
    <submittedName>
        <fullName evidence="2">HNH endonuclease</fullName>
    </submittedName>
</protein>
<comment type="caution">
    <text evidence="2">The sequence shown here is derived from an EMBL/GenBank/DDBJ whole genome shotgun (WGS) entry which is preliminary data.</text>
</comment>
<dbReference type="InterPro" id="IPR016177">
    <property type="entry name" value="DNA-bd_dom_sf"/>
</dbReference>
<keyword evidence="2" id="KW-0255">Endonuclease</keyword>
<keyword evidence="2" id="KW-0378">Hydrolase</keyword>
<dbReference type="GO" id="GO:0003700">
    <property type="term" value="F:DNA-binding transcription factor activity"/>
    <property type="evidence" value="ECO:0007669"/>
    <property type="project" value="InterPro"/>
</dbReference>
<evidence type="ECO:0000259" key="1">
    <source>
        <dbReference type="Pfam" id="PF13392"/>
    </source>
</evidence>
<dbReference type="AlphaFoldDB" id="A0A8T6BI84"/>
<dbReference type="GO" id="GO:0003677">
    <property type="term" value="F:DNA binding"/>
    <property type="evidence" value="ECO:0007669"/>
    <property type="project" value="InterPro"/>
</dbReference>
<name>A0A8T6BI84_ECOLX</name>
<reference evidence="2 3" key="1">
    <citation type="submission" date="2019-12" db="EMBL/GenBank/DDBJ databases">
        <title>Enteriobacteria Tanzani isolates_10434.</title>
        <authorList>
            <person name="Subbiah M."/>
            <person name="Call D."/>
        </authorList>
    </citation>
    <scope>NUCLEOTIDE SEQUENCE [LARGE SCALE GENOMIC DNA]</scope>
    <source>
        <strain evidence="2 3">10434wG3</strain>
    </source>
</reference>
<dbReference type="Gene3D" id="3.30.730.10">
    <property type="entry name" value="AP2/ERF domain"/>
    <property type="match status" value="1"/>
</dbReference>
<dbReference type="EMBL" id="WUIG01000025">
    <property type="protein sequence ID" value="MXJ07645.1"/>
    <property type="molecule type" value="Genomic_DNA"/>
</dbReference>
<dbReference type="Gene3D" id="3.90.75.20">
    <property type="match status" value="1"/>
</dbReference>
<dbReference type="SUPFAM" id="SSF54171">
    <property type="entry name" value="DNA-binding domain"/>
    <property type="match status" value="1"/>
</dbReference>
<organism evidence="2 3">
    <name type="scientific">Escherichia coli</name>
    <dbReference type="NCBI Taxonomy" id="562"/>
    <lineage>
        <taxon>Bacteria</taxon>
        <taxon>Pseudomonadati</taxon>
        <taxon>Pseudomonadota</taxon>
        <taxon>Gammaproteobacteria</taxon>
        <taxon>Enterobacterales</taxon>
        <taxon>Enterobacteriaceae</taxon>
        <taxon>Escherichia</taxon>
    </lineage>
</organism>
<dbReference type="InterPro" id="IPR036955">
    <property type="entry name" value="AP2/ERF_dom_sf"/>
</dbReference>
<dbReference type="RefSeq" id="WP_096941856.1">
    <property type="nucleotide sequence ID" value="NZ_NXMX01000045.1"/>
</dbReference>
<dbReference type="InterPro" id="IPR044925">
    <property type="entry name" value="His-Me_finger_sf"/>
</dbReference>
<evidence type="ECO:0000313" key="2">
    <source>
        <dbReference type="EMBL" id="MXJ07645.1"/>
    </source>
</evidence>
<dbReference type="InterPro" id="IPR003615">
    <property type="entry name" value="HNH_nuc"/>
</dbReference>
<accession>A0A8T6BI84</accession>
<feature type="domain" description="HNH nuclease" evidence="1">
    <location>
        <begin position="69"/>
        <end position="112"/>
    </location>
</feature>
<sequence length="175" mass="19838">MVKPYEDPALLAELFTYDPATGRVFHARDKRSGHGCIKAHAGDYADTVRRTDGYRQVCVTVGGRSYMTKAHRVAWILEHDAIPDGLQVDHVSGVRDDNRLCNLRLVTNRENQHNRRAVKGYSWYSQYGKWLARISVGGHDIHLGYHDTELDARAAYLRAKRVYHPTAPVNLLQAA</sequence>
<dbReference type="SUPFAM" id="SSF54060">
    <property type="entry name" value="His-Me finger endonucleases"/>
    <property type="match status" value="1"/>
</dbReference>
<dbReference type="Pfam" id="PF13392">
    <property type="entry name" value="HNH_3"/>
    <property type="match status" value="1"/>
</dbReference>
<gene>
    <name evidence="2" type="ORF">GRW24_03975</name>
</gene>
<keyword evidence="2" id="KW-0540">Nuclease</keyword>
<evidence type="ECO:0000313" key="3">
    <source>
        <dbReference type="Proteomes" id="UP000447081"/>
    </source>
</evidence>